<comment type="caution">
    <text evidence="1">The sequence shown here is derived from an EMBL/GenBank/DDBJ whole genome shotgun (WGS) entry which is preliminary data.</text>
</comment>
<organism evidence="1 2">
    <name type="scientific">Candidatus Faecivivens stercoripullorum</name>
    <dbReference type="NCBI Taxonomy" id="2840805"/>
    <lineage>
        <taxon>Bacteria</taxon>
        <taxon>Bacillati</taxon>
        <taxon>Bacillota</taxon>
        <taxon>Clostridia</taxon>
        <taxon>Eubacteriales</taxon>
        <taxon>Oscillospiraceae</taxon>
        <taxon>Oscillospiraceae incertae sedis</taxon>
        <taxon>Candidatus Faecivivens</taxon>
    </lineage>
</organism>
<evidence type="ECO:0000313" key="1">
    <source>
        <dbReference type="EMBL" id="HIT94806.1"/>
    </source>
</evidence>
<dbReference type="Proteomes" id="UP000824160">
    <property type="component" value="Unassembled WGS sequence"/>
</dbReference>
<dbReference type="AlphaFoldDB" id="A0A9D1H774"/>
<feature type="non-terminal residue" evidence="1">
    <location>
        <position position="1"/>
    </location>
</feature>
<dbReference type="EMBL" id="DVLW01000176">
    <property type="protein sequence ID" value="HIT94806.1"/>
    <property type="molecule type" value="Genomic_DNA"/>
</dbReference>
<name>A0A9D1H774_9FIRM</name>
<accession>A0A9D1H774</accession>
<reference evidence="1" key="2">
    <citation type="journal article" date="2021" name="PeerJ">
        <title>Extensive microbial diversity within the chicken gut microbiome revealed by metagenomics and culture.</title>
        <authorList>
            <person name="Gilroy R."/>
            <person name="Ravi A."/>
            <person name="Getino M."/>
            <person name="Pursley I."/>
            <person name="Horton D.L."/>
            <person name="Alikhan N.F."/>
            <person name="Baker D."/>
            <person name="Gharbi K."/>
            <person name="Hall N."/>
            <person name="Watson M."/>
            <person name="Adriaenssens E.M."/>
            <person name="Foster-Nyarko E."/>
            <person name="Jarju S."/>
            <person name="Secka A."/>
            <person name="Antonio M."/>
            <person name="Oren A."/>
            <person name="Chaudhuri R.R."/>
            <person name="La Ragione R."/>
            <person name="Hildebrand F."/>
            <person name="Pallen M.J."/>
        </authorList>
    </citation>
    <scope>NUCLEOTIDE SEQUENCE</scope>
    <source>
        <strain evidence="1">ChiBcec7-5410</strain>
    </source>
</reference>
<protein>
    <submittedName>
        <fullName evidence="1">Uncharacterized protein</fullName>
    </submittedName>
</protein>
<sequence>TDVIPYITSGNPYYLEPTEEVRSCTLSNNRYYLETGIDMAQDEYYANNWGYTEGVADCYYTILADSLIIESISLYYNDELMMETSVDLDGEDVASPMMDKVNASENSKQITVYYDYGGDSEKAYVYQVPQIAAFYYSQPEGFTMYVDPEGTLTMADADPSDSRLTADQVSLYLIRTEQTESESGE</sequence>
<evidence type="ECO:0000313" key="2">
    <source>
        <dbReference type="Proteomes" id="UP000824160"/>
    </source>
</evidence>
<gene>
    <name evidence="1" type="ORF">IAC43_06440</name>
</gene>
<proteinExistence type="predicted"/>
<reference evidence="1" key="1">
    <citation type="submission" date="2020-10" db="EMBL/GenBank/DDBJ databases">
        <authorList>
            <person name="Gilroy R."/>
        </authorList>
    </citation>
    <scope>NUCLEOTIDE SEQUENCE</scope>
    <source>
        <strain evidence="1">ChiBcec7-5410</strain>
    </source>
</reference>